<keyword evidence="2" id="KW-1185">Reference proteome</keyword>
<evidence type="ECO:0000313" key="2">
    <source>
        <dbReference type="Proteomes" id="UP000606172"/>
    </source>
</evidence>
<name>A0A919V936_9ACTN</name>
<comment type="caution">
    <text evidence="1">The sequence shown here is derived from an EMBL/GenBank/DDBJ whole genome shotgun (WGS) entry which is preliminary data.</text>
</comment>
<dbReference type="Proteomes" id="UP000606172">
    <property type="component" value="Unassembled WGS sequence"/>
</dbReference>
<organism evidence="1 2">
    <name type="scientific">Sinosporangium siamense</name>
    <dbReference type="NCBI Taxonomy" id="1367973"/>
    <lineage>
        <taxon>Bacteria</taxon>
        <taxon>Bacillati</taxon>
        <taxon>Actinomycetota</taxon>
        <taxon>Actinomycetes</taxon>
        <taxon>Streptosporangiales</taxon>
        <taxon>Streptosporangiaceae</taxon>
        <taxon>Sinosporangium</taxon>
    </lineage>
</organism>
<dbReference type="RefSeq" id="WP_204031849.1">
    <property type="nucleotide sequence ID" value="NZ_BOOW01000050.1"/>
</dbReference>
<gene>
    <name evidence="1" type="ORF">Ssi02_70110</name>
</gene>
<dbReference type="EMBL" id="BOOW01000050">
    <property type="protein sequence ID" value="GII96780.1"/>
    <property type="molecule type" value="Genomic_DNA"/>
</dbReference>
<evidence type="ECO:0000313" key="1">
    <source>
        <dbReference type="EMBL" id="GII96780.1"/>
    </source>
</evidence>
<reference evidence="1" key="1">
    <citation type="submission" date="2021-01" db="EMBL/GenBank/DDBJ databases">
        <title>Whole genome shotgun sequence of Sinosporangium siamense NBRC 109515.</title>
        <authorList>
            <person name="Komaki H."/>
            <person name="Tamura T."/>
        </authorList>
    </citation>
    <scope>NUCLEOTIDE SEQUENCE</scope>
    <source>
        <strain evidence="1">NBRC 109515</strain>
    </source>
</reference>
<protein>
    <submittedName>
        <fullName evidence="1">Uncharacterized protein</fullName>
    </submittedName>
</protein>
<sequence length="45" mass="5160">MHELAAEEGQIVDLVREWGEREVKPVVQDLEHSNTYPAKLIERSG</sequence>
<accession>A0A919V936</accession>
<proteinExistence type="predicted"/>
<dbReference type="AlphaFoldDB" id="A0A919V936"/>